<dbReference type="Proteomes" id="UP000717624">
    <property type="component" value="Unassembled WGS sequence"/>
</dbReference>
<name>A0A938XUW5_9BACL</name>
<evidence type="ECO:0000313" key="3">
    <source>
        <dbReference type="Proteomes" id="UP000717624"/>
    </source>
</evidence>
<dbReference type="EMBL" id="JAFBEB010000008">
    <property type="protein sequence ID" value="MBM7590918.1"/>
    <property type="molecule type" value="Genomic_DNA"/>
</dbReference>
<evidence type="ECO:0000256" key="1">
    <source>
        <dbReference type="SAM" id="Coils"/>
    </source>
</evidence>
<accession>A0A938XUW5</accession>
<protein>
    <submittedName>
        <fullName evidence="2">UTP:GlnB (Protein PII) uridylyltransferase</fullName>
    </submittedName>
</protein>
<sequence length="177" mass="20644">MKSSTLSNITRARSLITETTNLTALLNEEKQALHDTEQQLEQLAKKQIDVQNKVNHLDMSIGDNILELVTILAKLVRDRLENVYSSNPERFVEEDGTIDLQQDDLFAQETEELLDLFEYHDQVYSREYIRDYVREKLDHSVFTEAEETVREMYQDSVAYRKNPLGYHGLSQRDFLAG</sequence>
<dbReference type="GO" id="GO:0016779">
    <property type="term" value="F:nucleotidyltransferase activity"/>
    <property type="evidence" value="ECO:0007669"/>
    <property type="project" value="UniProtKB-KW"/>
</dbReference>
<organism evidence="2 3">
    <name type="scientific">Brevibacillus fulvus</name>
    <dbReference type="NCBI Taxonomy" id="1125967"/>
    <lineage>
        <taxon>Bacteria</taxon>
        <taxon>Bacillati</taxon>
        <taxon>Bacillota</taxon>
        <taxon>Bacilli</taxon>
        <taxon>Bacillales</taxon>
        <taxon>Paenibacillaceae</taxon>
        <taxon>Brevibacillus</taxon>
    </lineage>
</organism>
<evidence type="ECO:0000313" key="2">
    <source>
        <dbReference type="EMBL" id="MBM7590918.1"/>
    </source>
</evidence>
<comment type="caution">
    <text evidence="2">The sequence shown here is derived from an EMBL/GenBank/DDBJ whole genome shotgun (WGS) entry which is preliminary data.</text>
</comment>
<gene>
    <name evidence="2" type="ORF">JOD01_002530</name>
</gene>
<proteinExistence type="predicted"/>
<dbReference type="RefSeq" id="WP_204518659.1">
    <property type="nucleotide sequence ID" value="NZ_BAABIN010000005.1"/>
</dbReference>
<dbReference type="AlphaFoldDB" id="A0A938XUW5"/>
<keyword evidence="2" id="KW-0808">Transferase</keyword>
<keyword evidence="1" id="KW-0175">Coiled coil</keyword>
<keyword evidence="3" id="KW-1185">Reference proteome</keyword>
<feature type="coiled-coil region" evidence="1">
    <location>
        <begin position="26"/>
        <end position="53"/>
    </location>
</feature>
<keyword evidence="2" id="KW-0548">Nucleotidyltransferase</keyword>
<reference evidence="2" key="1">
    <citation type="submission" date="2021-01" db="EMBL/GenBank/DDBJ databases">
        <title>Genomic Encyclopedia of Type Strains, Phase IV (KMG-IV): sequencing the most valuable type-strain genomes for metagenomic binning, comparative biology and taxonomic classification.</title>
        <authorList>
            <person name="Goeker M."/>
        </authorList>
    </citation>
    <scope>NUCLEOTIDE SEQUENCE</scope>
    <source>
        <strain evidence="2">DSM 25523</strain>
    </source>
</reference>